<reference evidence="3" key="1">
    <citation type="submission" date="2019-03" db="EMBL/GenBank/DDBJ databases">
        <title>Improved annotation for the trematode Fasciola hepatica.</title>
        <authorList>
            <person name="Choi Y.-J."/>
            <person name="Martin J."/>
            <person name="Mitreva M."/>
        </authorList>
    </citation>
    <scope>NUCLEOTIDE SEQUENCE [LARGE SCALE GENOMIC DNA]</scope>
</reference>
<gene>
    <name evidence="3" type="ORF">D915_004163</name>
</gene>
<keyword evidence="1" id="KW-0812">Transmembrane</keyword>
<feature type="signal peptide" evidence="2">
    <location>
        <begin position="1"/>
        <end position="26"/>
    </location>
</feature>
<keyword evidence="4" id="KW-1185">Reference proteome</keyword>
<evidence type="ECO:0000256" key="1">
    <source>
        <dbReference type="SAM" id="Phobius"/>
    </source>
</evidence>
<evidence type="ECO:0000313" key="3">
    <source>
        <dbReference type="EMBL" id="THD24860.1"/>
    </source>
</evidence>
<evidence type="ECO:0000313" key="4">
    <source>
        <dbReference type="Proteomes" id="UP000230066"/>
    </source>
</evidence>
<keyword evidence="1" id="KW-1133">Transmembrane helix</keyword>
<feature type="transmembrane region" description="Helical" evidence="1">
    <location>
        <begin position="89"/>
        <end position="107"/>
    </location>
</feature>
<keyword evidence="1" id="KW-0472">Membrane</keyword>
<dbReference type="Proteomes" id="UP000230066">
    <property type="component" value="Unassembled WGS sequence"/>
</dbReference>
<name>A0A4E0S1N3_FASHE</name>
<comment type="caution">
    <text evidence="3">The sequence shown here is derived from an EMBL/GenBank/DDBJ whole genome shotgun (WGS) entry which is preliminary data.</text>
</comment>
<evidence type="ECO:0000256" key="2">
    <source>
        <dbReference type="SAM" id="SignalP"/>
    </source>
</evidence>
<proteinExistence type="predicted"/>
<accession>A0A4E0S1N3</accession>
<dbReference type="EMBL" id="JXXN02001394">
    <property type="protein sequence ID" value="THD24860.1"/>
    <property type="molecule type" value="Genomic_DNA"/>
</dbReference>
<keyword evidence="2" id="KW-0732">Signal</keyword>
<feature type="chain" id="PRO_5020022882" evidence="2">
    <location>
        <begin position="27"/>
        <end position="110"/>
    </location>
</feature>
<protein>
    <submittedName>
        <fullName evidence="3">Uncharacterized protein</fullName>
    </submittedName>
</protein>
<dbReference type="AlphaFoldDB" id="A0A4E0S1N3"/>
<organism evidence="3 4">
    <name type="scientific">Fasciola hepatica</name>
    <name type="common">Liver fluke</name>
    <dbReference type="NCBI Taxonomy" id="6192"/>
    <lineage>
        <taxon>Eukaryota</taxon>
        <taxon>Metazoa</taxon>
        <taxon>Spiralia</taxon>
        <taxon>Lophotrochozoa</taxon>
        <taxon>Platyhelminthes</taxon>
        <taxon>Trematoda</taxon>
        <taxon>Digenea</taxon>
        <taxon>Plagiorchiida</taxon>
        <taxon>Echinostomata</taxon>
        <taxon>Echinostomatoidea</taxon>
        <taxon>Fasciolidae</taxon>
        <taxon>Fasciola</taxon>
    </lineage>
</organism>
<sequence length="110" mass="12770">MNMGKLKRRQLVAVLLLFRIVKTGVSNQSSTMRSFDSRTSELNQIKPFAQRLSEVADQMNNQFRPNLGQSYRRMQTEFFSLLIRTQSSVVPNLCGISVFGVVTWWLLRNR</sequence>